<dbReference type="PANTHER" id="PTHR48111:SF2">
    <property type="entry name" value="RESPONSE REGULATOR SAER"/>
    <property type="match status" value="1"/>
</dbReference>
<keyword evidence="2" id="KW-0805">Transcription regulation</keyword>
<dbReference type="InterPro" id="IPR011006">
    <property type="entry name" value="CheY-like_superfamily"/>
</dbReference>
<evidence type="ECO:0000256" key="6">
    <source>
        <dbReference type="PROSITE-ProRule" id="PRU00169"/>
    </source>
</evidence>
<evidence type="ECO:0000259" key="9">
    <source>
        <dbReference type="PROSITE" id="PS51755"/>
    </source>
</evidence>
<keyword evidence="6" id="KW-0597">Phosphoprotein</keyword>
<dbReference type="STRING" id="1548.CSCA_1505"/>
<dbReference type="CDD" id="cd00383">
    <property type="entry name" value="trans_reg_C"/>
    <property type="match status" value="1"/>
</dbReference>
<dbReference type="InterPro" id="IPR001789">
    <property type="entry name" value="Sig_transdc_resp-reg_receiver"/>
</dbReference>
<feature type="domain" description="Response regulatory" evidence="8">
    <location>
        <begin position="3"/>
        <end position="115"/>
    </location>
</feature>
<evidence type="ECO:0000313" key="11">
    <source>
        <dbReference type="Proteomes" id="UP000033115"/>
    </source>
</evidence>
<dbReference type="Pfam" id="PF00072">
    <property type="entry name" value="Response_reg"/>
    <property type="match status" value="1"/>
</dbReference>
<evidence type="ECO:0000313" key="10">
    <source>
        <dbReference type="EMBL" id="AKA68630.1"/>
    </source>
</evidence>
<dbReference type="RefSeq" id="WP_029160052.1">
    <property type="nucleotide sequence ID" value="NZ_CP009933.1"/>
</dbReference>
<dbReference type="GO" id="GO:0000156">
    <property type="term" value="F:phosphorelay response regulator activity"/>
    <property type="evidence" value="ECO:0007669"/>
    <property type="project" value="TreeGrafter"/>
</dbReference>
<keyword evidence="11" id="KW-1185">Reference proteome</keyword>
<dbReference type="Gene3D" id="6.10.250.690">
    <property type="match status" value="1"/>
</dbReference>
<dbReference type="GO" id="GO:0000976">
    <property type="term" value="F:transcription cis-regulatory region binding"/>
    <property type="evidence" value="ECO:0007669"/>
    <property type="project" value="TreeGrafter"/>
</dbReference>
<organism evidence="10 11">
    <name type="scientific">Clostridium scatologenes</name>
    <dbReference type="NCBI Taxonomy" id="1548"/>
    <lineage>
        <taxon>Bacteria</taxon>
        <taxon>Bacillati</taxon>
        <taxon>Bacillota</taxon>
        <taxon>Clostridia</taxon>
        <taxon>Eubacteriales</taxon>
        <taxon>Clostridiaceae</taxon>
        <taxon>Clostridium</taxon>
    </lineage>
</organism>
<dbReference type="Gene3D" id="1.10.10.10">
    <property type="entry name" value="Winged helix-like DNA-binding domain superfamily/Winged helix DNA-binding domain"/>
    <property type="match status" value="1"/>
</dbReference>
<sequence>MSRILVIDDEKDILVLVKNVLAKDEHVVTTVSDAKAISVNEYTKYDLILLDVMMPDIDGFELCKKIRDLVDSPILFLTAKTLESDIMFGLGIGGDDYITKPFSTGELRARVNAHLRRENREKHNMISVSGIKFNLASKEIIIQDRKVPMTKSEYAICEFLVRNRGQVFTREQIYEAVYGYERESDSSSIAEHVKNIRAKLAIFELSPIETVWGIGYKWQ</sequence>
<evidence type="ECO:0000256" key="2">
    <source>
        <dbReference type="ARBA" id="ARBA00023015"/>
    </source>
</evidence>
<dbReference type="GO" id="GO:0005829">
    <property type="term" value="C:cytosol"/>
    <property type="evidence" value="ECO:0007669"/>
    <property type="project" value="TreeGrafter"/>
</dbReference>
<dbReference type="PROSITE" id="PS51755">
    <property type="entry name" value="OMPR_PHOB"/>
    <property type="match status" value="1"/>
</dbReference>
<dbReference type="GO" id="GO:0006355">
    <property type="term" value="P:regulation of DNA-templated transcription"/>
    <property type="evidence" value="ECO:0007669"/>
    <property type="project" value="InterPro"/>
</dbReference>
<evidence type="ECO:0000256" key="5">
    <source>
        <dbReference type="ARBA" id="ARBA00024867"/>
    </source>
</evidence>
<dbReference type="PANTHER" id="PTHR48111">
    <property type="entry name" value="REGULATOR OF RPOS"/>
    <property type="match status" value="1"/>
</dbReference>
<feature type="DNA-binding region" description="OmpR/PhoB-type" evidence="7">
    <location>
        <begin position="123"/>
        <end position="219"/>
    </location>
</feature>
<evidence type="ECO:0000256" key="3">
    <source>
        <dbReference type="ARBA" id="ARBA00023125"/>
    </source>
</evidence>
<dbReference type="EMBL" id="CP009933">
    <property type="protein sequence ID" value="AKA68630.1"/>
    <property type="molecule type" value="Genomic_DNA"/>
</dbReference>
<keyword evidence="3 7" id="KW-0238">DNA-binding</keyword>
<evidence type="ECO:0000256" key="7">
    <source>
        <dbReference type="PROSITE-ProRule" id="PRU01091"/>
    </source>
</evidence>
<dbReference type="InterPro" id="IPR039420">
    <property type="entry name" value="WalR-like"/>
</dbReference>
<accession>A0A0E3JY71</accession>
<evidence type="ECO:0000256" key="4">
    <source>
        <dbReference type="ARBA" id="ARBA00023163"/>
    </source>
</evidence>
<gene>
    <name evidence="10" type="ORF">CSCA_1505</name>
</gene>
<name>A0A0E3JY71_CLOSL</name>
<keyword evidence="4" id="KW-0804">Transcription</keyword>
<dbReference type="SMART" id="SM00448">
    <property type="entry name" value="REC"/>
    <property type="match status" value="1"/>
</dbReference>
<dbReference type="InterPro" id="IPR001867">
    <property type="entry name" value="OmpR/PhoB-type_DNA-bd"/>
</dbReference>
<dbReference type="Gene3D" id="3.40.50.2300">
    <property type="match status" value="1"/>
</dbReference>
<reference evidence="10 11" key="1">
    <citation type="journal article" date="2015" name="J. Biotechnol.">
        <title>Complete genome sequence of a malodorant-producing acetogen, Clostridium scatologenes ATCC 25775(T).</title>
        <authorList>
            <person name="Zhu Z."/>
            <person name="Guo T."/>
            <person name="Zheng H."/>
            <person name="Song T."/>
            <person name="Ouyang P."/>
            <person name="Xie J."/>
        </authorList>
    </citation>
    <scope>NUCLEOTIDE SEQUENCE [LARGE SCALE GENOMIC DNA]</scope>
    <source>
        <strain evidence="10 11">ATCC 25775</strain>
    </source>
</reference>
<evidence type="ECO:0000259" key="8">
    <source>
        <dbReference type="PROSITE" id="PS50110"/>
    </source>
</evidence>
<dbReference type="Proteomes" id="UP000033115">
    <property type="component" value="Chromosome"/>
</dbReference>
<dbReference type="KEGG" id="csq:CSCA_1505"/>
<dbReference type="SMART" id="SM00862">
    <property type="entry name" value="Trans_reg_C"/>
    <property type="match status" value="1"/>
</dbReference>
<dbReference type="HOGENOM" id="CLU_000445_30_3_9"/>
<proteinExistence type="predicted"/>
<dbReference type="PROSITE" id="PS50110">
    <property type="entry name" value="RESPONSE_REGULATORY"/>
    <property type="match status" value="1"/>
</dbReference>
<evidence type="ECO:0000256" key="1">
    <source>
        <dbReference type="ARBA" id="ARBA00018672"/>
    </source>
</evidence>
<feature type="modified residue" description="4-aspartylphosphate" evidence="6">
    <location>
        <position position="51"/>
    </location>
</feature>
<feature type="domain" description="OmpR/PhoB-type" evidence="9">
    <location>
        <begin position="123"/>
        <end position="219"/>
    </location>
</feature>
<dbReference type="CDD" id="cd17574">
    <property type="entry name" value="REC_OmpR"/>
    <property type="match status" value="1"/>
</dbReference>
<comment type="function">
    <text evidence="5">May play the central regulatory role in sporulation. It may be an element of the effector pathway responsible for the activation of sporulation genes in response to nutritional stress. Spo0A may act in concert with spo0H (a sigma factor) to control the expression of some genes that are critical to the sporulation process.</text>
</comment>
<dbReference type="GO" id="GO:0032993">
    <property type="term" value="C:protein-DNA complex"/>
    <property type="evidence" value="ECO:0007669"/>
    <property type="project" value="TreeGrafter"/>
</dbReference>
<dbReference type="Pfam" id="PF00486">
    <property type="entry name" value="Trans_reg_C"/>
    <property type="match status" value="1"/>
</dbReference>
<dbReference type="InterPro" id="IPR036388">
    <property type="entry name" value="WH-like_DNA-bd_sf"/>
</dbReference>
<protein>
    <recommendedName>
        <fullName evidence="1">Stage 0 sporulation protein A homolog</fullName>
    </recommendedName>
</protein>
<dbReference type="AlphaFoldDB" id="A0A0E3JY71"/>
<dbReference type="SUPFAM" id="SSF52172">
    <property type="entry name" value="CheY-like"/>
    <property type="match status" value="1"/>
</dbReference>